<name>A0AAV2MSH4_KNICA</name>
<protein>
    <submittedName>
        <fullName evidence="2">Uncharacterized protein</fullName>
    </submittedName>
</protein>
<dbReference type="Proteomes" id="UP001497482">
    <property type="component" value="Chromosome 18"/>
</dbReference>
<evidence type="ECO:0000313" key="3">
    <source>
        <dbReference type="Proteomes" id="UP001497482"/>
    </source>
</evidence>
<dbReference type="AlphaFoldDB" id="A0AAV2MSH4"/>
<dbReference type="EMBL" id="OZ035831">
    <property type="protein sequence ID" value="CAL1616383.1"/>
    <property type="molecule type" value="Genomic_DNA"/>
</dbReference>
<reference evidence="2 3" key="1">
    <citation type="submission" date="2024-04" db="EMBL/GenBank/DDBJ databases">
        <authorList>
            <person name="Waldvogel A.-M."/>
            <person name="Schoenle A."/>
        </authorList>
    </citation>
    <scope>NUCLEOTIDE SEQUENCE [LARGE SCALE GENOMIC DNA]</scope>
</reference>
<dbReference type="EMBL" id="OZ035840">
    <property type="protein sequence ID" value="CAL1588860.1"/>
    <property type="molecule type" value="Genomic_DNA"/>
</dbReference>
<keyword evidence="3" id="KW-1185">Reference proteome</keyword>
<accession>A0AAV2MSH4</accession>
<dbReference type="Proteomes" id="UP001497482">
    <property type="component" value="Chromosome 9"/>
</dbReference>
<sequence length="88" mass="9872">MTVDKIGTIFQVNANTLYITDDANTAIFPESSGNFFLWVVNMVLNQQFLFPSCVEHLLLPPLGCPNLEHLDKVAPTCFLLRISKGQFI</sequence>
<evidence type="ECO:0000313" key="2">
    <source>
        <dbReference type="EMBL" id="CAL1616383.1"/>
    </source>
</evidence>
<gene>
    <name evidence="1" type="ORF">KC01_LOCUS18578</name>
    <name evidence="2" type="ORF">KC01_LOCUS42150</name>
</gene>
<organism evidence="2 3">
    <name type="scientific">Knipowitschia caucasica</name>
    <name type="common">Caucasian dwarf goby</name>
    <name type="synonym">Pomatoschistus caucasicus</name>
    <dbReference type="NCBI Taxonomy" id="637954"/>
    <lineage>
        <taxon>Eukaryota</taxon>
        <taxon>Metazoa</taxon>
        <taxon>Chordata</taxon>
        <taxon>Craniata</taxon>
        <taxon>Vertebrata</taxon>
        <taxon>Euteleostomi</taxon>
        <taxon>Actinopterygii</taxon>
        <taxon>Neopterygii</taxon>
        <taxon>Teleostei</taxon>
        <taxon>Neoteleostei</taxon>
        <taxon>Acanthomorphata</taxon>
        <taxon>Gobiaria</taxon>
        <taxon>Gobiiformes</taxon>
        <taxon>Gobioidei</taxon>
        <taxon>Gobiidae</taxon>
        <taxon>Gobiinae</taxon>
        <taxon>Knipowitschia</taxon>
    </lineage>
</organism>
<evidence type="ECO:0000313" key="1">
    <source>
        <dbReference type="EMBL" id="CAL1588860.1"/>
    </source>
</evidence>
<proteinExistence type="predicted"/>